<dbReference type="EMBL" id="LKAJ01000016">
    <property type="protein sequence ID" value="KRG19432.1"/>
    <property type="molecule type" value="Genomic_DNA"/>
</dbReference>
<keyword evidence="1" id="KW-0175">Coiled coil</keyword>
<keyword evidence="4" id="KW-1185">Reference proteome</keyword>
<reference evidence="2" key="1">
    <citation type="submission" date="2015-09" db="EMBL/GenBank/DDBJ databases">
        <title>Draft Genome Sequences of Two Novel Amoeba-resistant Intranuclear Bacteria, Candidatus Berkiella cookevillensis and Candidatus Berkiella aquae.</title>
        <authorList>
            <person name="Mehari Y.T."/>
            <person name="Arivett B.A."/>
            <person name="Farone A.L."/>
            <person name="Gunderson J.H."/>
            <person name="Farone M.B."/>
        </authorList>
    </citation>
    <scope>NUCLEOTIDE SEQUENCE [LARGE SCALE GENOMIC DNA]</scope>
    <source>
        <strain evidence="2">HT99</strain>
    </source>
</reference>
<dbReference type="EMBL" id="LKAJ02000001">
    <property type="protein sequence ID" value="MCS5709868.1"/>
    <property type="molecule type" value="Genomic_DNA"/>
</dbReference>
<dbReference type="GO" id="GO:0016884">
    <property type="term" value="F:carbon-nitrogen ligase activity, with glutamine as amido-N-donor"/>
    <property type="evidence" value="ECO:0007669"/>
    <property type="project" value="InterPro"/>
</dbReference>
<dbReference type="Gene3D" id="1.10.1510.10">
    <property type="entry name" value="Uncharacterised protein YqeY/AIM41 PF09424, N-terminal domain"/>
    <property type="match status" value="1"/>
</dbReference>
<evidence type="ECO:0000256" key="1">
    <source>
        <dbReference type="SAM" id="Coils"/>
    </source>
</evidence>
<reference evidence="3" key="2">
    <citation type="journal article" date="2016" name="Genome Announc.">
        <title>Draft Genome Sequences of Two Novel Amoeba-Resistant Intranuclear Bacteria, 'Candidatus Berkiella cookevillensis' and 'Candidatus Berkiella aquae'.</title>
        <authorList>
            <person name="Mehari Y.T."/>
            <person name="Arivett B.A."/>
            <person name="Farone A.L."/>
            <person name="Gunderson J.H."/>
            <person name="Farone M.B."/>
        </authorList>
    </citation>
    <scope>NUCLEOTIDE SEQUENCE</scope>
    <source>
        <strain evidence="3">HT99</strain>
    </source>
</reference>
<dbReference type="InterPro" id="IPR042184">
    <property type="entry name" value="YqeY/Aim41_N"/>
</dbReference>
<evidence type="ECO:0000313" key="2">
    <source>
        <dbReference type="EMBL" id="KRG19432.1"/>
    </source>
</evidence>
<proteinExistence type="predicted"/>
<dbReference type="Gene3D" id="1.10.10.410">
    <property type="match status" value="1"/>
</dbReference>
<dbReference type="PANTHER" id="PTHR28055:SF1">
    <property type="entry name" value="ALTERED INHERITANCE OF MITOCHONDRIA PROTEIN 41, MITOCHONDRIAL"/>
    <property type="match status" value="1"/>
</dbReference>
<comment type="caution">
    <text evidence="2">The sequence shown here is derived from an EMBL/GenBank/DDBJ whole genome shotgun (WGS) entry which is preliminary data.</text>
</comment>
<dbReference type="PATRIC" id="fig|1590043.3.peg.2853"/>
<dbReference type="InterPro" id="IPR003789">
    <property type="entry name" value="Asn/Gln_tRNA_amidoTrase-B-like"/>
</dbReference>
<gene>
    <name evidence="3" type="ORF">HT99x_000350</name>
    <name evidence="2" type="ORF">HT99x_02806</name>
</gene>
<protein>
    <submittedName>
        <fullName evidence="3">GatB/YqeY domain-containing protein</fullName>
    </submittedName>
    <submittedName>
        <fullName evidence="2">Yqey-like protein</fullName>
    </submittedName>
</protein>
<dbReference type="RefSeq" id="WP_075067405.1">
    <property type="nucleotide sequence ID" value="NZ_LKAJ02000001.1"/>
</dbReference>
<organism evidence="2">
    <name type="scientific">Candidatus Berkiella aquae</name>
    <dbReference type="NCBI Taxonomy" id="295108"/>
    <lineage>
        <taxon>Bacteria</taxon>
        <taxon>Pseudomonadati</taxon>
        <taxon>Pseudomonadota</taxon>
        <taxon>Gammaproteobacteria</taxon>
        <taxon>Candidatus Berkiellales</taxon>
        <taxon>Candidatus Berkiellaceae</taxon>
        <taxon>Candidatus Berkiella</taxon>
    </lineage>
</organism>
<dbReference type="Pfam" id="PF09424">
    <property type="entry name" value="YqeY"/>
    <property type="match status" value="1"/>
</dbReference>
<dbReference type="PANTHER" id="PTHR28055">
    <property type="entry name" value="ALTERED INHERITANCE OF MITOCHONDRIA PROTEIN 41, MITOCHONDRIAL"/>
    <property type="match status" value="1"/>
</dbReference>
<dbReference type="STRING" id="295108.HT99x_02806"/>
<accession>A0A0Q9YTV2</accession>
<dbReference type="InterPro" id="IPR023168">
    <property type="entry name" value="GatB_Yqey_C_2"/>
</dbReference>
<feature type="coiled-coil region" evidence="1">
    <location>
        <begin position="55"/>
        <end position="86"/>
    </location>
</feature>
<evidence type="ECO:0000313" key="4">
    <source>
        <dbReference type="Proteomes" id="UP000051497"/>
    </source>
</evidence>
<dbReference type="AlphaFoldDB" id="A0A0Q9YTV2"/>
<dbReference type="OrthoDB" id="9788127at2"/>
<evidence type="ECO:0000313" key="3">
    <source>
        <dbReference type="EMBL" id="MCS5709868.1"/>
    </source>
</evidence>
<name>A0A0Q9YTV2_9GAMM</name>
<reference evidence="3" key="3">
    <citation type="submission" date="2021-06" db="EMBL/GenBank/DDBJ databases">
        <title>Genomic Description and Analysis of Intracellular Bacteria, Candidatus Berkiella cookevillensis and Candidatus Berkiella aquae.</title>
        <authorList>
            <person name="Kidane D.T."/>
            <person name="Mehari Y.T."/>
            <person name="Rice F.C."/>
            <person name="Arivett B.A."/>
            <person name="Farone A.L."/>
            <person name="Berk S.G."/>
            <person name="Farone M.B."/>
        </authorList>
    </citation>
    <scope>NUCLEOTIDE SEQUENCE</scope>
    <source>
        <strain evidence="3">HT99</strain>
    </source>
</reference>
<dbReference type="Proteomes" id="UP000051497">
    <property type="component" value="Unassembled WGS sequence"/>
</dbReference>
<sequence length="152" mass="17017">MSQTIKEKVLEETKAAMKAQDKERLMVLRLISSEFKRVEVDERIVLDSTRELAILDKMQKQRRDSIEQYKAANRNELAEKEQFEIDVIQSFKPEALSEAAVKDLVAAAIKESSAASIQDMGKVMAILKPQLQGRADMGQVSAIIKALLSGQP</sequence>
<dbReference type="InterPro" id="IPR019004">
    <property type="entry name" value="YqeY/Aim41"/>
</dbReference>
<dbReference type="SUPFAM" id="SSF89095">
    <property type="entry name" value="GatB/YqeY motif"/>
    <property type="match status" value="1"/>
</dbReference>